<dbReference type="EMBL" id="LXQA010565585">
    <property type="protein sequence ID" value="MCI59551.1"/>
    <property type="molecule type" value="Genomic_DNA"/>
</dbReference>
<comment type="caution">
    <text evidence="2">The sequence shown here is derived from an EMBL/GenBank/DDBJ whole genome shotgun (WGS) entry which is preliminary data.</text>
</comment>
<feature type="non-terminal residue" evidence="2">
    <location>
        <position position="1"/>
    </location>
</feature>
<dbReference type="AlphaFoldDB" id="A0A392TEJ3"/>
<accession>A0A392TEJ3</accession>
<evidence type="ECO:0000313" key="3">
    <source>
        <dbReference type="Proteomes" id="UP000265520"/>
    </source>
</evidence>
<dbReference type="Proteomes" id="UP000265520">
    <property type="component" value="Unassembled WGS sequence"/>
</dbReference>
<proteinExistence type="predicted"/>
<feature type="region of interest" description="Disordered" evidence="1">
    <location>
        <begin position="1"/>
        <end position="24"/>
    </location>
</feature>
<evidence type="ECO:0000313" key="2">
    <source>
        <dbReference type="EMBL" id="MCI59551.1"/>
    </source>
</evidence>
<sequence length="24" mass="2735">DMELEQPTTVEPRDDQVEGQDESS</sequence>
<keyword evidence="3" id="KW-1185">Reference proteome</keyword>
<name>A0A392TEJ3_9FABA</name>
<reference evidence="2 3" key="1">
    <citation type="journal article" date="2018" name="Front. Plant Sci.">
        <title>Red Clover (Trifolium pratense) and Zigzag Clover (T. medium) - A Picture of Genomic Similarities and Differences.</title>
        <authorList>
            <person name="Dluhosova J."/>
            <person name="Istvanek J."/>
            <person name="Nedelnik J."/>
            <person name="Repkova J."/>
        </authorList>
    </citation>
    <scope>NUCLEOTIDE SEQUENCE [LARGE SCALE GENOMIC DNA]</scope>
    <source>
        <strain evidence="3">cv. 10/8</strain>
        <tissue evidence="2">Leaf</tissue>
    </source>
</reference>
<protein>
    <submittedName>
        <fullName evidence="2">Uncharacterized protein</fullName>
    </submittedName>
</protein>
<organism evidence="2 3">
    <name type="scientific">Trifolium medium</name>
    <dbReference type="NCBI Taxonomy" id="97028"/>
    <lineage>
        <taxon>Eukaryota</taxon>
        <taxon>Viridiplantae</taxon>
        <taxon>Streptophyta</taxon>
        <taxon>Embryophyta</taxon>
        <taxon>Tracheophyta</taxon>
        <taxon>Spermatophyta</taxon>
        <taxon>Magnoliopsida</taxon>
        <taxon>eudicotyledons</taxon>
        <taxon>Gunneridae</taxon>
        <taxon>Pentapetalae</taxon>
        <taxon>rosids</taxon>
        <taxon>fabids</taxon>
        <taxon>Fabales</taxon>
        <taxon>Fabaceae</taxon>
        <taxon>Papilionoideae</taxon>
        <taxon>50 kb inversion clade</taxon>
        <taxon>NPAAA clade</taxon>
        <taxon>Hologalegina</taxon>
        <taxon>IRL clade</taxon>
        <taxon>Trifolieae</taxon>
        <taxon>Trifolium</taxon>
    </lineage>
</organism>
<evidence type="ECO:0000256" key="1">
    <source>
        <dbReference type="SAM" id="MobiDB-lite"/>
    </source>
</evidence>